<dbReference type="InterPro" id="IPR036390">
    <property type="entry name" value="WH_DNA-bd_sf"/>
</dbReference>
<comment type="similarity">
    <text evidence="1">Belongs to the LysR transcriptional regulatory family.</text>
</comment>
<evidence type="ECO:0000313" key="7">
    <source>
        <dbReference type="Proteomes" id="UP000536835"/>
    </source>
</evidence>
<dbReference type="Pfam" id="PF00126">
    <property type="entry name" value="HTH_1"/>
    <property type="match status" value="1"/>
</dbReference>
<dbReference type="AlphaFoldDB" id="A0A7Y3W611"/>
<accession>A0A7Y3W611</accession>
<evidence type="ECO:0000256" key="3">
    <source>
        <dbReference type="ARBA" id="ARBA00023125"/>
    </source>
</evidence>
<name>A0A7Y3W611_9PROT</name>
<dbReference type="Pfam" id="PF03466">
    <property type="entry name" value="LysR_substrate"/>
    <property type="match status" value="1"/>
</dbReference>
<dbReference type="RefSeq" id="WP_173199645.1">
    <property type="nucleotide sequence ID" value="NZ_JABFCX010000003.1"/>
</dbReference>
<dbReference type="PANTHER" id="PTHR30537:SF3">
    <property type="entry name" value="TRANSCRIPTIONAL REGULATORY PROTEIN"/>
    <property type="match status" value="1"/>
</dbReference>
<dbReference type="InterPro" id="IPR005119">
    <property type="entry name" value="LysR_subst-bd"/>
</dbReference>
<evidence type="ECO:0000256" key="4">
    <source>
        <dbReference type="ARBA" id="ARBA00023163"/>
    </source>
</evidence>
<dbReference type="GO" id="GO:0043565">
    <property type="term" value="F:sequence-specific DNA binding"/>
    <property type="evidence" value="ECO:0007669"/>
    <property type="project" value="TreeGrafter"/>
</dbReference>
<protein>
    <submittedName>
        <fullName evidence="6">LysR family transcriptional regulator</fullName>
    </submittedName>
</protein>
<dbReference type="InterPro" id="IPR000847">
    <property type="entry name" value="LysR_HTH_N"/>
</dbReference>
<gene>
    <name evidence="6" type="ORF">HK107_10875</name>
</gene>
<evidence type="ECO:0000259" key="5">
    <source>
        <dbReference type="PROSITE" id="PS50931"/>
    </source>
</evidence>
<dbReference type="PRINTS" id="PR00039">
    <property type="entry name" value="HTHLYSR"/>
</dbReference>
<dbReference type="PANTHER" id="PTHR30537">
    <property type="entry name" value="HTH-TYPE TRANSCRIPTIONAL REGULATOR"/>
    <property type="match status" value="1"/>
</dbReference>
<dbReference type="EMBL" id="JABFCX010000003">
    <property type="protein sequence ID" value="NNU16821.1"/>
    <property type="molecule type" value="Genomic_DNA"/>
</dbReference>
<evidence type="ECO:0000256" key="1">
    <source>
        <dbReference type="ARBA" id="ARBA00009437"/>
    </source>
</evidence>
<keyword evidence="4" id="KW-0804">Transcription</keyword>
<organism evidence="6 7">
    <name type="scientific">Parvularcula mediterranea</name>
    <dbReference type="NCBI Taxonomy" id="2732508"/>
    <lineage>
        <taxon>Bacteria</taxon>
        <taxon>Pseudomonadati</taxon>
        <taxon>Pseudomonadota</taxon>
        <taxon>Alphaproteobacteria</taxon>
        <taxon>Parvularculales</taxon>
        <taxon>Parvularculaceae</taxon>
        <taxon>Parvularcula</taxon>
    </lineage>
</organism>
<keyword evidence="2" id="KW-0805">Transcription regulation</keyword>
<dbReference type="PROSITE" id="PS50931">
    <property type="entry name" value="HTH_LYSR"/>
    <property type="match status" value="1"/>
</dbReference>
<sequence>MSWRAITYDWSQVRAFLATAEEGSLSAAARALGQTQPTLSRQVTALETQLGVTLFERGPRTMILTESGREMLVHARAMRDSAMKLSFIASGQSEEISGEVSITSTDLFAVHTMPPILRALREEHPNLRIHVLTSNQLQDLTRRDADIAIRHTRPMQAELIGKQVGTIDAYLYAHRSYLDHKGRPETPADLAQLDFIGFEAANVVLPVLSSMGLPASEANLPITTTSGPLYLELVKSGLGISILTRDAVEAVEGMEKVFPDAEPIEVPVWLVTHRELRTSRKIRVVFDAIADGLRKEL</sequence>
<dbReference type="FunFam" id="1.10.10.10:FF:000001">
    <property type="entry name" value="LysR family transcriptional regulator"/>
    <property type="match status" value="1"/>
</dbReference>
<dbReference type="Gene3D" id="1.10.10.10">
    <property type="entry name" value="Winged helix-like DNA-binding domain superfamily/Winged helix DNA-binding domain"/>
    <property type="match status" value="1"/>
</dbReference>
<dbReference type="Proteomes" id="UP000536835">
    <property type="component" value="Unassembled WGS sequence"/>
</dbReference>
<dbReference type="GO" id="GO:0003700">
    <property type="term" value="F:DNA-binding transcription factor activity"/>
    <property type="evidence" value="ECO:0007669"/>
    <property type="project" value="InterPro"/>
</dbReference>
<keyword evidence="7" id="KW-1185">Reference proteome</keyword>
<dbReference type="SUPFAM" id="SSF53850">
    <property type="entry name" value="Periplasmic binding protein-like II"/>
    <property type="match status" value="1"/>
</dbReference>
<keyword evidence="3" id="KW-0238">DNA-binding</keyword>
<dbReference type="InterPro" id="IPR036388">
    <property type="entry name" value="WH-like_DNA-bd_sf"/>
</dbReference>
<dbReference type="SUPFAM" id="SSF46785">
    <property type="entry name" value="Winged helix' DNA-binding domain"/>
    <property type="match status" value="1"/>
</dbReference>
<dbReference type="GO" id="GO:0006351">
    <property type="term" value="P:DNA-templated transcription"/>
    <property type="evidence" value="ECO:0007669"/>
    <property type="project" value="TreeGrafter"/>
</dbReference>
<reference evidence="6 7" key="1">
    <citation type="submission" date="2020-05" db="EMBL/GenBank/DDBJ databases">
        <title>Parvularcula mediterraneae sp. nov., isolated from polypropylene straw from shallow seawater of the seashore of Laganas in Zakynthos island, Greece.</title>
        <authorList>
            <person name="Szabo I."/>
            <person name="Al-Omari J."/>
            <person name="Rado J."/>
            <person name="Szerdahelyi G.S."/>
        </authorList>
    </citation>
    <scope>NUCLEOTIDE SEQUENCE [LARGE SCALE GENOMIC DNA]</scope>
    <source>
        <strain evidence="6 7">ZS-1/3</strain>
    </source>
</reference>
<dbReference type="Gene3D" id="3.40.190.290">
    <property type="match status" value="1"/>
</dbReference>
<feature type="domain" description="HTH lysR-type" evidence="5">
    <location>
        <begin position="8"/>
        <end position="65"/>
    </location>
</feature>
<evidence type="ECO:0000256" key="2">
    <source>
        <dbReference type="ARBA" id="ARBA00023015"/>
    </source>
</evidence>
<comment type="caution">
    <text evidence="6">The sequence shown here is derived from an EMBL/GenBank/DDBJ whole genome shotgun (WGS) entry which is preliminary data.</text>
</comment>
<evidence type="ECO:0000313" key="6">
    <source>
        <dbReference type="EMBL" id="NNU16821.1"/>
    </source>
</evidence>
<dbReference type="InterPro" id="IPR058163">
    <property type="entry name" value="LysR-type_TF_proteobact-type"/>
</dbReference>
<proteinExistence type="inferred from homology"/>